<dbReference type="FunFam" id="3.40.50.2300:FF:000361">
    <property type="entry name" value="Two-component system response regulator"/>
    <property type="match status" value="1"/>
</dbReference>
<dbReference type="SMART" id="SM00850">
    <property type="entry name" value="LytTR"/>
    <property type="match status" value="1"/>
</dbReference>
<dbReference type="InterPro" id="IPR007492">
    <property type="entry name" value="LytTR_DNA-bd_dom"/>
</dbReference>
<evidence type="ECO:0000313" key="1">
    <source>
        <dbReference type="EMBL" id="MBS5409772.1"/>
    </source>
</evidence>
<name>A0A2J6AA49_BACT4</name>
<reference evidence="1" key="1">
    <citation type="submission" date="2021-02" db="EMBL/GenBank/DDBJ databases">
        <title>Infant gut strain persistence is associated with maternal origin, phylogeny, and functional potential including surface adhesion and iron acquisition.</title>
        <authorList>
            <person name="Lou Y.C."/>
        </authorList>
    </citation>
    <scope>NUCLEOTIDE SEQUENCE</scope>
    <source>
        <strain evidence="1">L3_082_243G1_dasL3_082_243G1_maxbin2.maxbin.015s ta_sub</strain>
    </source>
</reference>
<proteinExistence type="predicted"/>
<dbReference type="Pfam" id="PF04397">
    <property type="entry name" value="LytTR"/>
    <property type="match status" value="1"/>
</dbReference>
<dbReference type="Proteomes" id="UP000782901">
    <property type="component" value="Unassembled WGS sequence"/>
</dbReference>
<dbReference type="SMART" id="SM00448">
    <property type="entry name" value="REC"/>
    <property type="match status" value="1"/>
</dbReference>
<comment type="caution">
    <text evidence="1">The sequence shown here is derived from an EMBL/GenBank/DDBJ whole genome shotgun (WGS) entry which is preliminary data.</text>
</comment>
<dbReference type="InterPro" id="IPR046947">
    <property type="entry name" value="LytR-like"/>
</dbReference>
<dbReference type="Pfam" id="PF00072">
    <property type="entry name" value="Response_reg"/>
    <property type="match status" value="1"/>
</dbReference>
<dbReference type="PROSITE" id="PS50930">
    <property type="entry name" value="HTH_LYTTR"/>
    <property type="match status" value="1"/>
</dbReference>
<dbReference type="SUPFAM" id="SSF52172">
    <property type="entry name" value="CheY-like"/>
    <property type="match status" value="1"/>
</dbReference>
<dbReference type="PANTHER" id="PTHR37299:SF1">
    <property type="entry name" value="STAGE 0 SPORULATION PROTEIN A HOMOLOG"/>
    <property type="match status" value="1"/>
</dbReference>
<dbReference type="Gene3D" id="3.40.50.2300">
    <property type="match status" value="1"/>
</dbReference>
<dbReference type="AlphaFoldDB" id="A0A2J6AA49"/>
<dbReference type="PANTHER" id="PTHR37299">
    <property type="entry name" value="TRANSCRIPTIONAL REGULATOR-RELATED"/>
    <property type="match status" value="1"/>
</dbReference>
<dbReference type="Gene3D" id="2.40.50.1020">
    <property type="entry name" value="LytTr DNA-binding domain"/>
    <property type="match status" value="1"/>
</dbReference>
<dbReference type="InterPro" id="IPR011006">
    <property type="entry name" value="CheY-like_superfamily"/>
</dbReference>
<organism evidence="1 2">
    <name type="scientific">Bacteroides thetaiotaomicron</name>
    <dbReference type="NCBI Taxonomy" id="818"/>
    <lineage>
        <taxon>Bacteria</taxon>
        <taxon>Pseudomonadati</taxon>
        <taxon>Bacteroidota</taxon>
        <taxon>Bacteroidia</taxon>
        <taxon>Bacteroidales</taxon>
        <taxon>Bacteroidaceae</taxon>
        <taxon>Bacteroides</taxon>
    </lineage>
</organism>
<dbReference type="PROSITE" id="PS50110">
    <property type="entry name" value="RESPONSE_REGULATORY"/>
    <property type="match status" value="1"/>
</dbReference>
<evidence type="ECO:0000313" key="2">
    <source>
        <dbReference type="Proteomes" id="UP000782901"/>
    </source>
</evidence>
<gene>
    <name evidence="1" type="ORF">KHY35_03500</name>
</gene>
<sequence>MKTVIIEDEKAAVRNLTSLLNEVKPEAEIIAILDSINSTIEWFGIHPMPELVFMDIHLADGSAFEIFDHISITCPIIFTTAYDEYALRAFKVNSIDYLLKPIGKEDIEHAFEKLDNLQDTIPENGSRRENKEEELLHLIHSLKKQENYKTHFLIPIKGDKLLPVSIDMIQLFYIKDCQVKAVLTDGVEYNFSLTLDELVDCLNPSLFFRVNRQFLISREAIKDLDLWFNSRLSINLHHSRMTEKVLVSKARVAEFKEWFSSKK</sequence>
<dbReference type="RefSeq" id="WP_070751126.1">
    <property type="nucleotide sequence ID" value="NZ_BQNN01000001.1"/>
</dbReference>
<dbReference type="GO" id="GO:0003677">
    <property type="term" value="F:DNA binding"/>
    <property type="evidence" value="ECO:0007669"/>
    <property type="project" value="InterPro"/>
</dbReference>
<dbReference type="EMBL" id="JAGZEE010000003">
    <property type="protein sequence ID" value="MBS5409772.1"/>
    <property type="molecule type" value="Genomic_DNA"/>
</dbReference>
<protein>
    <submittedName>
        <fullName evidence="1">Response regulator transcription factor</fullName>
    </submittedName>
</protein>
<dbReference type="InterPro" id="IPR001789">
    <property type="entry name" value="Sig_transdc_resp-reg_receiver"/>
</dbReference>
<accession>A0A2J6AA49</accession>
<dbReference type="GO" id="GO:0000156">
    <property type="term" value="F:phosphorelay response regulator activity"/>
    <property type="evidence" value="ECO:0007669"/>
    <property type="project" value="InterPro"/>
</dbReference>